<dbReference type="GeneID" id="34520655"/>
<organism evidence="4 5">
    <name type="scientific">Kuraishia capsulata CBS 1993</name>
    <dbReference type="NCBI Taxonomy" id="1382522"/>
    <lineage>
        <taxon>Eukaryota</taxon>
        <taxon>Fungi</taxon>
        <taxon>Dikarya</taxon>
        <taxon>Ascomycota</taxon>
        <taxon>Saccharomycotina</taxon>
        <taxon>Pichiomycetes</taxon>
        <taxon>Pichiales</taxon>
        <taxon>Pichiaceae</taxon>
        <taxon>Kuraishia</taxon>
    </lineage>
</organism>
<reference evidence="4" key="2">
    <citation type="submission" date="2014-02" db="EMBL/GenBank/DDBJ databases">
        <title>Complete DNA sequence of /Kuraishia capsulata/ illustrates novel genomic features among budding yeasts (/Saccharomycotina/).</title>
        <authorList>
            <person name="Morales L."/>
            <person name="Noel B."/>
            <person name="Porcel B."/>
            <person name="Marcet-Houben M."/>
            <person name="Hullo M-F."/>
            <person name="Sacerdot C."/>
            <person name="Tekaia F."/>
            <person name="Leh-Louis V."/>
            <person name="Despons L."/>
            <person name="Khanna V."/>
            <person name="Aury J-M."/>
            <person name="Barbe V."/>
            <person name="Couloux A."/>
            <person name="Labadie K."/>
            <person name="Pelletier E."/>
            <person name="Souciet J-L."/>
            <person name="Boekhout T."/>
            <person name="Gabaldon T."/>
            <person name="Wincker P."/>
            <person name="Dujon B."/>
        </authorList>
    </citation>
    <scope>NUCLEOTIDE SEQUENCE</scope>
    <source>
        <strain evidence="4">CBS 1993</strain>
    </source>
</reference>
<evidence type="ECO:0008006" key="6">
    <source>
        <dbReference type="Google" id="ProtNLM"/>
    </source>
</evidence>
<sequence length="249" mass="27926">MKKGSITLKNTKANIKATRPQKSSKASNNPSESASGEAESSGEELDLSDAEAQKSDSVSDQEQDSDDSNDSERERDSDSEEEFSDSDEDEDDEIPQLKKRKGNPDDGSEQFSTAVNALLGTHLKAYDRKDPILARSKSQIKKFETEKLELKARKALLAEKKQRLTKDRVRDLFPKDDASARFVIEREKRYKKTAQRGVIKLFNAVLATQTQTANVISKEKIIGDIKKDELITELSKEKFLDLIQEAGKN</sequence>
<dbReference type="EMBL" id="HG793128">
    <property type="protein sequence ID" value="CDK27271.1"/>
    <property type="molecule type" value="Genomic_DNA"/>
</dbReference>
<dbReference type="PANTHER" id="PTHR13245:SF14">
    <property type="entry name" value="RRP15-LIKE PROTEIN"/>
    <property type="match status" value="1"/>
</dbReference>
<dbReference type="GO" id="GO:0030687">
    <property type="term" value="C:preribosome, large subunit precursor"/>
    <property type="evidence" value="ECO:0007669"/>
    <property type="project" value="EnsemblFungi"/>
</dbReference>
<feature type="compositionally biased region" description="Acidic residues" evidence="3">
    <location>
        <begin position="59"/>
        <end position="69"/>
    </location>
</feature>
<feature type="compositionally biased region" description="Polar residues" evidence="3">
    <location>
        <begin position="20"/>
        <end position="30"/>
    </location>
</feature>
<evidence type="ECO:0000256" key="3">
    <source>
        <dbReference type="SAM" id="MobiDB-lite"/>
    </source>
</evidence>
<protein>
    <recommendedName>
        <fullName evidence="6">Rrp15p-domain-containing protein</fullName>
    </recommendedName>
</protein>
<gene>
    <name evidence="4" type="ORF">KUCA_T00003249001</name>
</gene>
<dbReference type="STRING" id="1382522.W6MLC2"/>
<comment type="similarity">
    <text evidence="1">Belongs to the RRP15 family.</text>
</comment>
<dbReference type="GO" id="GO:0000463">
    <property type="term" value="P:maturation of LSU-rRNA from tricistronic rRNA transcript (SSU-rRNA, 5.8S rRNA, LSU-rRNA)"/>
    <property type="evidence" value="ECO:0007669"/>
    <property type="project" value="EnsemblFungi"/>
</dbReference>
<dbReference type="HOGENOM" id="CLU_058264_0_1_1"/>
<dbReference type="Pfam" id="PF07890">
    <property type="entry name" value="Rrp15p"/>
    <property type="match status" value="1"/>
</dbReference>
<name>W6MLC2_9ASCO</name>
<reference evidence="4" key="1">
    <citation type="submission" date="2013-12" db="EMBL/GenBank/DDBJ databases">
        <authorList>
            <person name="Genoscope - CEA"/>
        </authorList>
    </citation>
    <scope>NUCLEOTIDE SEQUENCE</scope>
    <source>
        <strain evidence="4">CBS 1993</strain>
    </source>
</reference>
<proteinExistence type="inferred from homology"/>
<accession>W6MLC2</accession>
<evidence type="ECO:0000256" key="1">
    <source>
        <dbReference type="ARBA" id="ARBA00007462"/>
    </source>
</evidence>
<dbReference type="RefSeq" id="XP_022459267.1">
    <property type="nucleotide sequence ID" value="XM_022601645.1"/>
</dbReference>
<evidence type="ECO:0000313" key="4">
    <source>
        <dbReference type="EMBL" id="CDK27271.1"/>
    </source>
</evidence>
<feature type="region of interest" description="Disordered" evidence="3">
    <location>
        <begin position="1"/>
        <end position="112"/>
    </location>
</feature>
<dbReference type="InterPro" id="IPR012459">
    <property type="entry name" value="Rrp15"/>
</dbReference>
<dbReference type="Proteomes" id="UP000019384">
    <property type="component" value="Unassembled WGS sequence"/>
</dbReference>
<evidence type="ECO:0000256" key="2">
    <source>
        <dbReference type="SAM" id="Coils"/>
    </source>
</evidence>
<dbReference type="OrthoDB" id="20949at2759"/>
<feature type="compositionally biased region" description="Acidic residues" evidence="3">
    <location>
        <begin position="40"/>
        <end position="49"/>
    </location>
</feature>
<dbReference type="GO" id="GO:0000466">
    <property type="term" value="P:maturation of 5.8S rRNA from tricistronic rRNA transcript (SSU-rRNA, 5.8S rRNA, LSU-rRNA)"/>
    <property type="evidence" value="ECO:0007669"/>
    <property type="project" value="EnsemblFungi"/>
</dbReference>
<evidence type="ECO:0000313" key="5">
    <source>
        <dbReference type="Proteomes" id="UP000019384"/>
    </source>
</evidence>
<keyword evidence="5" id="KW-1185">Reference proteome</keyword>
<dbReference type="AlphaFoldDB" id="W6MLC2"/>
<feature type="coiled-coil region" evidence="2">
    <location>
        <begin position="133"/>
        <end position="167"/>
    </location>
</feature>
<feature type="compositionally biased region" description="Acidic residues" evidence="3">
    <location>
        <begin position="77"/>
        <end position="94"/>
    </location>
</feature>
<dbReference type="PANTHER" id="PTHR13245">
    <property type="entry name" value="RRP15-LIKE PROTEIN"/>
    <property type="match status" value="1"/>
</dbReference>
<keyword evidence="2" id="KW-0175">Coiled coil</keyword>